<dbReference type="Pfam" id="PF11726">
    <property type="entry name" value="YagK_YfjJ_C"/>
    <property type="match status" value="1"/>
</dbReference>
<dbReference type="Proteomes" id="UP000515442">
    <property type="component" value="Chromosome"/>
</dbReference>
<organism evidence="2 3">
    <name type="scientific">Aeromonas veronii</name>
    <dbReference type="NCBI Taxonomy" id="654"/>
    <lineage>
        <taxon>Bacteria</taxon>
        <taxon>Pseudomonadati</taxon>
        <taxon>Pseudomonadota</taxon>
        <taxon>Gammaproteobacteria</taxon>
        <taxon>Aeromonadales</taxon>
        <taxon>Aeromonadaceae</taxon>
        <taxon>Aeromonas</taxon>
    </lineage>
</organism>
<sequence length="325" mass="38049">MFNSIRLLDILSITDLLQNTTLPIVRAVDSAPGKSRITCIDRRLSTKLFNVLDTVCDYFYCHEEVSSAHPTVSLFLTHMREVYGLHLIHERYLDSDEGNELARDINKTLYAFLRECNSQTHRKRLKNLERVESRNQLSIATYVNSLFDQHAKLLVIRLDIGYHEDYYDQLTLDLVTEDRNCYLRRVQNKYPALLGYIWKMEFGVDRRFHTHITFIFNGAVHQRDISLGIALGEVWEDMSDNNGSYFNCQVRREEYREWGTDGIGMVHYSDTTKRINLINALSYLTKLDTQILAVLPAGRRTFGRMERPSRQPRLGRPRLLFCRSD</sequence>
<evidence type="ECO:0000259" key="1">
    <source>
        <dbReference type="Pfam" id="PF11726"/>
    </source>
</evidence>
<gene>
    <name evidence="2" type="ORF">WP3W19E03_00960</name>
</gene>
<accession>A0A6S5CCA9</accession>
<evidence type="ECO:0000313" key="3">
    <source>
        <dbReference type="Proteomes" id="UP000515442"/>
    </source>
</evidence>
<name>A0A6S5CCA9_AERVE</name>
<protein>
    <recommendedName>
        <fullName evidence="1">YagK/YfjJ C-terminal domain-containing protein</fullName>
    </recommendedName>
</protein>
<dbReference type="RefSeq" id="WP_232093597.1">
    <property type="nucleotide sequence ID" value="NZ_AP022038.1"/>
</dbReference>
<evidence type="ECO:0000313" key="2">
    <source>
        <dbReference type="EMBL" id="BBR37571.1"/>
    </source>
</evidence>
<proteinExistence type="predicted"/>
<dbReference type="AlphaFoldDB" id="A0A6S5CCA9"/>
<reference evidence="2 3" key="1">
    <citation type="submission" date="2019-12" db="EMBL/GenBank/DDBJ databases">
        <title>complete genome sequences of Aeromonas veronii str. WP3-W19-ESBL-03 isolated from wastewater treatment plant effluent.</title>
        <authorList>
            <person name="Sekizuka T."/>
            <person name="Itokawa K."/>
            <person name="Yatsu K."/>
            <person name="Inamine Y."/>
            <person name="Kuroda M."/>
        </authorList>
    </citation>
    <scope>NUCLEOTIDE SEQUENCE [LARGE SCALE GENOMIC DNA]</scope>
    <source>
        <strain evidence="2 3">WP3-W19-ESBL-03</strain>
    </source>
</reference>
<feature type="domain" description="YagK/YfjJ C-terminal" evidence="1">
    <location>
        <begin position="148"/>
        <end position="304"/>
    </location>
</feature>
<dbReference type="EMBL" id="AP022038">
    <property type="protein sequence ID" value="BBR37571.1"/>
    <property type="molecule type" value="Genomic_DNA"/>
</dbReference>
<dbReference type="InterPro" id="IPR057271">
    <property type="entry name" value="YagK_YfjJ_C"/>
</dbReference>